<gene>
    <name evidence="1" type="ORF">GVT53_00715</name>
</gene>
<dbReference type="AlphaFoldDB" id="A0A6G7IYK2"/>
<dbReference type="EMBL" id="CP049616">
    <property type="protein sequence ID" value="QII43272.1"/>
    <property type="molecule type" value="Genomic_DNA"/>
</dbReference>
<reference evidence="1 2" key="1">
    <citation type="submission" date="2020-02" db="EMBL/GenBank/DDBJ databases">
        <title>Complete genome of Muricauda sp. 501str8.</title>
        <authorList>
            <person name="Dong B."/>
            <person name="Zhu S."/>
            <person name="Yang J."/>
            <person name="Chen J."/>
        </authorList>
    </citation>
    <scope>NUCLEOTIDE SEQUENCE [LARGE SCALE GENOMIC DNA]</scope>
    <source>
        <strain evidence="1 2">501str8</strain>
    </source>
</reference>
<keyword evidence="2" id="KW-1185">Reference proteome</keyword>
<organism evidence="1 2">
    <name type="scientific">Flagellimonas oceani</name>
    <dbReference type="NCBI Taxonomy" id="2698672"/>
    <lineage>
        <taxon>Bacteria</taxon>
        <taxon>Pseudomonadati</taxon>
        <taxon>Bacteroidota</taxon>
        <taxon>Flavobacteriia</taxon>
        <taxon>Flavobacteriales</taxon>
        <taxon>Flavobacteriaceae</taxon>
        <taxon>Flagellimonas</taxon>
    </lineage>
</organism>
<accession>A0A6G7IYK2</accession>
<name>A0A6G7IYK2_9FLAO</name>
<evidence type="ECO:0000313" key="2">
    <source>
        <dbReference type="Proteomes" id="UP000502928"/>
    </source>
</evidence>
<dbReference type="Proteomes" id="UP000502928">
    <property type="component" value="Chromosome"/>
</dbReference>
<dbReference type="KEGG" id="mut:GVT53_00715"/>
<evidence type="ECO:0000313" key="1">
    <source>
        <dbReference type="EMBL" id="QII43272.1"/>
    </source>
</evidence>
<proteinExistence type="predicted"/>
<protein>
    <submittedName>
        <fullName evidence="1">Uncharacterized protein</fullName>
    </submittedName>
</protein>
<sequence>MNKIDSTLLWEILEDIRPENKEADVIGQITFEKVDVLVKNHFERDFCQLLLDSIEVSTDLRKIAIILDILTWSTPDNGTKLDRLTSDWLESGDLTKIKCILFRHEWLPENEEWKKKSESIIKADESLIDLVQYYNEEVEYFKNTGIRRIEKLRRLINSYLSLSNV</sequence>
<dbReference type="RefSeq" id="WP_166246989.1">
    <property type="nucleotide sequence ID" value="NZ_CP049616.1"/>
</dbReference>